<keyword evidence="1" id="KW-0472">Membrane</keyword>
<protein>
    <submittedName>
        <fullName evidence="2">Uncharacterized protein</fullName>
    </submittedName>
</protein>
<gene>
    <name evidence="2" type="ORF">CJJ23_01675</name>
</gene>
<feature type="transmembrane region" description="Helical" evidence="1">
    <location>
        <begin position="6"/>
        <end position="27"/>
    </location>
</feature>
<evidence type="ECO:0000313" key="2">
    <source>
        <dbReference type="EMBL" id="PAK21483.1"/>
    </source>
</evidence>
<keyword evidence="1" id="KW-0812">Transmembrane</keyword>
<proteinExistence type="predicted"/>
<feature type="transmembrane region" description="Helical" evidence="1">
    <location>
        <begin position="108"/>
        <end position="126"/>
    </location>
</feature>
<feature type="transmembrane region" description="Helical" evidence="1">
    <location>
        <begin position="72"/>
        <end position="92"/>
    </location>
</feature>
<dbReference type="Proteomes" id="UP000216943">
    <property type="component" value="Unassembled WGS sequence"/>
</dbReference>
<reference evidence="3" key="1">
    <citation type="submission" date="2017-08" db="EMBL/GenBank/DDBJ databases">
        <authorList>
            <person name="Alvarez-Ponce D."/>
            <person name="Weitzman C.L."/>
            <person name="Tillett R.L."/>
            <person name="Sandmeier F.C."/>
            <person name="Tracy C.R."/>
        </authorList>
    </citation>
    <scope>NUCLEOTIDE SEQUENCE [LARGE SCALE GENOMIC DNA]</scope>
    <source>
        <strain evidence="3">723</strain>
    </source>
</reference>
<dbReference type="EMBL" id="NQNY01000004">
    <property type="protein sequence ID" value="PAK21483.1"/>
    <property type="molecule type" value="Genomic_DNA"/>
</dbReference>
<dbReference type="AlphaFoldDB" id="A0A269TJ17"/>
<evidence type="ECO:0000256" key="1">
    <source>
        <dbReference type="SAM" id="Phobius"/>
    </source>
</evidence>
<evidence type="ECO:0000313" key="3">
    <source>
        <dbReference type="Proteomes" id="UP000216943"/>
    </source>
</evidence>
<dbReference type="RefSeq" id="WP_095334652.1">
    <property type="nucleotide sequence ID" value="NZ_NQNY01000004.1"/>
</dbReference>
<name>A0A269TJ17_9BACT</name>
<comment type="caution">
    <text evidence="2">The sequence shown here is derived from an EMBL/GenBank/DDBJ whole genome shotgun (WGS) entry which is preliminary data.</text>
</comment>
<accession>A0A269TJ17</accession>
<organism evidence="2 3">
    <name type="scientific">Mycoplasmopsis agassizii</name>
    <dbReference type="NCBI Taxonomy" id="33922"/>
    <lineage>
        <taxon>Bacteria</taxon>
        <taxon>Bacillati</taxon>
        <taxon>Mycoplasmatota</taxon>
        <taxon>Mycoplasmoidales</taxon>
        <taxon>Metamycoplasmataceae</taxon>
        <taxon>Mycoplasmopsis</taxon>
    </lineage>
</organism>
<sequence>MFSLYDWIVIFVAGFSHNIISIFYLFIMNKLILWQKNRITTLLHDNDIPIITFFVKGVLINSKIRQIFVIEMFIWFFTWVTPLMIISIYFWIDVEFISDNQDILSEKIVYGLTGVYSFVILVLTWIKIIKNHRERETYLWTNTLVLMELI</sequence>
<keyword evidence="1" id="KW-1133">Transmembrane helix</keyword>